<name>A0ABY4XAI0_9SPHN</name>
<dbReference type="InterPro" id="IPR016084">
    <property type="entry name" value="Haem_Oase-like_multi-hlx"/>
</dbReference>
<accession>A0ABY4XAI0</accession>
<protein>
    <submittedName>
        <fullName evidence="1">Biliverdin-producing heme oxygenase</fullName>
    </submittedName>
</protein>
<reference evidence="1" key="1">
    <citation type="journal article" date="2022" name="Toxins">
        <title>Genomic Analysis of Sphingopyxis sp. USTB-05 for Biodegrading Cyanobacterial Hepatotoxins.</title>
        <authorList>
            <person name="Liu C."/>
            <person name="Xu Q."/>
            <person name="Zhao Z."/>
            <person name="Zhang H."/>
            <person name="Liu X."/>
            <person name="Yin C."/>
            <person name="Liu Y."/>
            <person name="Yan H."/>
        </authorList>
    </citation>
    <scope>NUCLEOTIDE SEQUENCE</scope>
    <source>
        <strain evidence="1">NBD5</strain>
    </source>
</reference>
<dbReference type="SUPFAM" id="SSF48613">
    <property type="entry name" value="Heme oxygenase-like"/>
    <property type="match status" value="1"/>
</dbReference>
<organism evidence="1 2">
    <name type="scientific">Sphingomonas morindae</name>
    <dbReference type="NCBI Taxonomy" id="1541170"/>
    <lineage>
        <taxon>Bacteria</taxon>
        <taxon>Pseudomonadati</taxon>
        <taxon>Pseudomonadota</taxon>
        <taxon>Alphaproteobacteria</taxon>
        <taxon>Sphingomonadales</taxon>
        <taxon>Sphingomonadaceae</taxon>
        <taxon>Sphingomonas</taxon>
    </lineage>
</organism>
<dbReference type="Gene3D" id="1.20.910.10">
    <property type="entry name" value="Heme oxygenase-like"/>
    <property type="match status" value="1"/>
</dbReference>
<dbReference type="EMBL" id="CP084930">
    <property type="protein sequence ID" value="USI73834.1"/>
    <property type="molecule type" value="Genomic_DNA"/>
</dbReference>
<sequence>MAERGGAHAALRAATRADHDRVDALFGALTLASAADYRAFLLAQALALPAVERALDEADFAGALADWPGRRRGDALAADLAALHTQAPDPLPPPALAGRAAQWGAAYVLEGSRLGGQLLARQLGAGQPNAYLGKVHAPGKWRDFLSALDQAIETPPAVAEAVAGARAVFALFERAGRRAMEMH</sequence>
<dbReference type="RefSeq" id="WP_252167640.1">
    <property type="nucleotide sequence ID" value="NZ_CP084930.1"/>
</dbReference>
<dbReference type="CDD" id="cd19166">
    <property type="entry name" value="HemeO-bac"/>
    <property type="match status" value="1"/>
</dbReference>
<evidence type="ECO:0000313" key="1">
    <source>
        <dbReference type="EMBL" id="USI73834.1"/>
    </source>
</evidence>
<gene>
    <name evidence="1" type="ORF">LHA26_05035</name>
</gene>
<evidence type="ECO:0000313" key="2">
    <source>
        <dbReference type="Proteomes" id="UP001056937"/>
    </source>
</evidence>
<proteinExistence type="predicted"/>
<dbReference type="Proteomes" id="UP001056937">
    <property type="component" value="Chromosome 1"/>
</dbReference>
<keyword evidence="2" id="KW-1185">Reference proteome</keyword>